<dbReference type="AlphaFoldDB" id="A0A3Q2NZQ4"/>
<name>A0A3Q2NZQ4_FUNHE</name>
<organism evidence="1 2">
    <name type="scientific">Fundulus heteroclitus</name>
    <name type="common">Killifish</name>
    <name type="synonym">Mummichog</name>
    <dbReference type="NCBI Taxonomy" id="8078"/>
    <lineage>
        <taxon>Eukaryota</taxon>
        <taxon>Metazoa</taxon>
        <taxon>Chordata</taxon>
        <taxon>Craniata</taxon>
        <taxon>Vertebrata</taxon>
        <taxon>Euteleostomi</taxon>
        <taxon>Actinopterygii</taxon>
        <taxon>Neopterygii</taxon>
        <taxon>Teleostei</taxon>
        <taxon>Neoteleostei</taxon>
        <taxon>Acanthomorphata</taxon>
        <taxon>Ovalentaria</taxon>
        <taxon>Atherinomorphae</taxon>
        <taxon>Cyprinodontiformes</taxon>
        <taxon>Fundulidae</taxon>
        <taxon>Fundulus</taxon>
    </lineage>
</organism>
<proteinExistence type="predicted"/>
<reference evidence="1" key="2">
    <citation type="submission" date="2025-09" db="UniProtKB">
        <authorList>
            <consortium name="Ensembl"/>
        </authorList>
    </citation>
    <scope>IDENTIFICATION</scope>
</reference>
<sequence>ASEKSVVHSWVRLRQSKTQTDARSPFLLQAFERWCRLKEAKALRSHADVAAFLLDRQDKGVSKILSAIPQITSHLLFLAVNSDEAL</sequence>
<reference evidence="1" key="1">
    <citation type="submission" date="2025-08" db="UniProtKB">
        <authorList>
            <consortium name="Ensembl"/>
        </authorList>
    </citation>
    <scope>IDENTIFICATION</scope>
</reference>
<keyword evidence="2" id="KW-1185">Reference proteome</keyword>
<accession>A0A3Q2NZQ4</accession>
<dbReference type="Proteomes" id="UP000265000">
    <property type="component" value="Unplaced"/>
</dbReference>
<protein>
    <submittedName>
        <fullName evidence="1">Uncharacterized protein</fullName>
    </submittedName>
</protein>
<evidence type="ECO:0000313" key="2">
    <source>
        <dbReference type="Proteomes" id="UP000265000"/>
    </source>
</evidence>
<evidence type="ECO:0000313" key="1">
    <source>
        <dbReference type="Ensembl" id="ENSFHEP00000005114.1"/>
    </source>
</evidence>
<dbReference type="Ensembl" id="ENSFHET00000007719.1">
    <property type="protein sequence ID" value="ENSFHEP00000005114.1"/>
    <property type="gene ID" value="ENSFHEG00000006046.1"/>
</dbReference>